<feature type="region of interest" description="Disordered" evidence="7">
    <location>
        <begin position="20"/>
        <end position="75"/>
    </location>
</feature>
<evidence type="ECO:0000256" key="4">
    <source>
        <dbReference type="ARBA" id="ARBA00022753"/>
    </source>
</evidence>
<evidence type="ECO:0000256" key="6">
    <source>
        <dbReference type="ARBA" id="ARBA00023136"/>
    </source>
</evidence>
<proteinExistence type="inferred from homology"/>
<dbReference type="GO" id="GO:0006900">
    <property type="term" value="P:vesicle budding from membrane"/>
    <property type="evidence" value="ECO:0007669"/>
    <property type="project" value="TreeGrafter"/>
</dbReference>
<keyword evidence="3" id="KW-0813">Transport</keyword>
<evidence type="ECO:0000256" key="5">
    <source>
        <dbReference type="ARBA" id="ARBA00022927"/>
    </source>
</evidence>
<gene>
    <name evidence="8" type="ORF">PPNO1_LOCUS6857</name>
</gene>
<dbReference type="PANTHER" id="PTHR22761:SF5">
    <property type="entry name" value="CHARGED MULTIVESICULAR BODY PROTEIN 6"/>
    <property type="match status" value="1"/>
</dbReference>
<keyword evidence="5" id="KW-0653">Protein transport</keyword>
<accession>A0A9P1MBW7</accession>
<keyword evidence="9" id="KW-1185">Reference proteome</keyword>
<dbReference type="Proteomes" id="UP000838763">
    <property type="component" value="Unassembled WGS sequence"/>
</dbReference>
<keyword evidence="4" id="KW-0967">Endosome</keyword>
<feature type="compositionally biased region" description="Acidic residues" evidence="7">
    <location>
        <begin position="215"/>
        <end position="225"/>
    </location>
</feature>
<evidence type="ECO:0000256" key="3">
    <source>
        <dbReference type="ARBA" id="ARBA00022448"/>
    </source>
</evidence>
<evidence type="ECO:0000256" key="2">
    <source>
        <dbReference type="ARBA" id="ARBA00006190"/>
    </source>
</evidence>
<feature type="region of interest" description="Disordered" evidence="7">
    <location>
        <begin position="395"/>
        <end position="434"/>
    </location>
</feature>
<dbReference type="OrthoDB" id="441172at2759"/>
<sequence>MAPASSLALSARGATIALRRSPAAARKLSSTRALPAKKGASNPPHKPIVLEKPLKFNPPSHGSRLPRKGRTSQHYGGALSKEELKAQDFKDYPTMLAPKGTWAHWFWTSRMVHVYITTGTLLVLGVSTYFMNFAHTSPFKHLLPPISELSEHPIDFIQAYLSVMKLHNQHNSQMAFESRNKKMDDVLKRQAFQMAHKSEKGPMEKYFGLGRKEPDADEPAPEAEADAQAAAKGGAIEEEKPKKKAILDMKIQRDKLHQYQRRVTVLTDRETAIAKEMLAKGDKKRALLALRRKKYQESLLAKTDAQLEQLEKLTSSVEFALIQKDIVFGLQQGTKVLKEIHAEMGGIEHVEKLMGETADAIAYQQEVSDMLGGKMTLQDEEEVDEELAALEAEMSAGKTALPDAPVSQLPVHERPEDTQEAEPAKQPERVAMLA</sequence>
<evidence type="ECO:0000313" key="8">
    <source>
        <dbReference type="EMBL" id="CAI4217240.1"/>
    </source>
</evidence>
<dbReference type="Gene3D" id="1.10.287.1060">
    <property type="entry name" value="ESAT-6-like"/>
    <property type="match status" value="1"/>
</dbReference>
<dbReference type="InterPro" id="IPR005024">
    <property type="entry name" value="Snf7_fam"/>
</dbReference>
<feature type="region of interest" description="Disordered" evidence="7">
    <location>
        <begin position="210"/>
        <end position="236"/>
    </location>
</feature>
<comment type="subcellular location">
    <subcellularLocation>
        <location evidence="1">Endosome membrane</location>
    </subcellularLocation>
</comment>
<name>A0A9P1MBW7_9PEZI</name>
<evidence type="ECO:0008006" key="10">
    <source>
        <dbReference type="Google" id="ProtNLM"/>
    </source>
</evidence>
<dbReference type="GO" id="GO:0015031">
    <property type="term" value="P:protein transport"/>
    <property type="evidence" value="ECO:0007669"/>
    <property type="project" value="UniProtKB-KW"/>
</dbReference>
<dbReference type="GO" id="GO:0032511">
    <property type="term" value="P:late endosome to vacuole transport via multivesicular body sorting pathway"/>
    <property type="evidence" value="ECO:0007669"/>
    <property type="project" value="TreeGrafter"/>
</dbReference>
<dbReference type="GO" id="GO:0000815">
    <property type="term" value="C:ESCRT III complex"/>
    <property type="evidence" value="ECO:0007669"/>
    <property type="project" value="TreeGrafter"/>
</dbReference>
<dbReference type="PANTHER" id="PTHR22761">
    <property type="entry name" value="CHARGED MULTIVESICULAR BODY PROTEIN"/>
    <property type="match status" value="1"/>
</dbReference>
<reference evidence="8" key="1">
    <citation type="submission" date="2022-11" db="EMBL/GenBank/DDBJ databases">
        <authorList>
            <person name="Scott C."/>
            <person name="Bruce N."/>
        </authorList>
    </citation>
    <scope>NUCLEOTIDE SEQUENCE</scope>
</reference>
<comment type="similarity">
    <text evidence="2">Belongs to the SNF7 family.</text>
</comment>
<evidence type="ECO:0000256" key="1">
    <source>
        <dbReference type="ARBA" id="ARBA00004608"/>
    </source>
</evidence>
<organism evidence="8 9">
    <name type="scientific">Parascedosporium putredinis</name>
    <dbReference type="NCBI Taxonomy" id="1442378"/>
    <lineage>
        <taxon>Eukaryota</taxon>
        <taxon>Fungi</taxon>
        <taxon>Dikarya</taxon>
        <taxon>Ascomycota</taxon>
        <taxon>Pezizomycotina</taxon>
        <taxon>Sordariomycetes</taxon>
        <taxon>Hypocreomycetidae</taxon>
        <taxon>Microascales</taxon>
        <taxon>Microascaceae</taxon>
        <taxon>Parascedosporium</taxon>
    </lineage>
</organism>
<evidence type="ECO:0000256" key="7">
    <source>
        <dbReference type="SAM" id="MobiDB-lite"/>
    </source>
</evidence>
<dbReference type="EMBL" id="CALLCH030000016">
    <property type="protein sequence ID" value="CAI4217240.1"/>
    <property type="molecule type" value="Genomic_DNA"/>
</dbReference>
<feature type="compositionally biased region" description="Basic and acidic residues" evidence="7">
    <location>
        <begin position="411"/>
        <end position="428"/>
    </location>
</feature>
<comment type="caution">
    <text evidence="8">The sequence shown here is derived from an EMBL/GenBank/DDBJ whole genome shotgun (WGS) entry which is preliminary data.</text>
</comment>
<protein>
    <recommendedName>
        <fullName evidence="10">Charged multivesicular body protein 6</fullName>
    </recommendedName>
</protein>
<dbReference type="AlphaFoldDB" id="A0A9P1MBW7"/>
<keyword evidence="6" id="KW-0472">Membrane</keyword>
<dbReference type="Pfam" id="PF03357">
    <property type="entry name" value="Snf7"/>
    <property type="match status" value="1"/>
</dbReference>
<evidence type="ECO:0000313" key="9">
    <source>
        <dbReference type="Proteomes" id="UP000838763"/>
    </source>
</evidence>
<dbReference type="GO" id="GO:0005771">
    <property type="term" value="C:multivesicular body"/>
    <property type="evidence" value="ECO:0007669"/>
    <property type="project" value="TreeGrafter"/>
</dbReference>